<feature type="transmembrane region" description="Helical" evidence="16">
    <location>
        <begin position="87"/>
        <end position="104"/>
    </location>
</feature>
<name>A0A7W9ZE77_NOVIT</name>
<evidence type="ECO:0000256" key="11">
    <source>
        <dbReference type="ARBA" id="ARBA00038053"/>
    </source>
</evidence>
<dbReference type="GO" id="GO:0032153">
    <property type="term" value="C:cell division site"/>
    <property type="evidence" value="ECO:0007669"/>
    <property type="project" value="TreeGrafter"/>
</dbReference>
<comment type="subcellular location">
    <subcellularLocation>
        <location evidence="1">Membrane</location>
        <topology evidence="1">Multi-pass membrane protein</topology>
    </subcellularLocation>
</comment>
<dbReference type="AlphaFoldDB" id="A0A7W9ZE77"/>
<proteinExistence type="inferred from homology"/>
<comment type="similarity">
    <text evidence="11">Belongs to the SEDS family. FtsW subfamily.</text>
</comment>
<evidence type="ECO:0000256" key="7">
    <source>
        <dbReference type="ARBA" id="ARBA00022989"/>
    </source>
</evidence>
<keyword evidence="17" id="KW-0132">Cell division</keyword>
<gene>
    <name evidence="17" type="ORF">FHS48_000920</name>
</gene>
<keyword evidence="17" id="KW-0131">Cell cycle</keyword>
<feature type="transmembrane region" description="Helical" evidence="16">
    <location>
        <begin position="311"/>
        <end position="330"/>
    </location>
</feature>
<dbReference type="Pfam" id="PF01098">
    <property type="entry name" value="FTSW_RODA_SPOVE"/>
    <property type="match status" value="1"/>
</dbReference>
<keyword evidence="5" id="KW-0133">Cell shape</keyword>
<dbReference type="GO" id="GO:0008360">
    <property type="term" value="P:regulation of cell shape"/>
    <property type="evidence" value="ECO:0007669"/>
    <property type="project" value="UniProtKB-KW"/>
</dbReference>
<feature type="transmembrane region" description="Helical" evidence="16">
    <location>
        <begin position="350"/>
        <end position="369"/>
    </location>
</feature>
<dbReference type="EMBL" id="JACIIX010000002">
    <property type="protein sequence ID" value="MBB6209518.1"/>
    <property type="molecule type" value="Genomic_DNA"/>
</dbReference>
<dbReference type="GO" id="GO:0015648">
    <property type="term" value="F:lipid-linked peptidoglycan transporter activity"/>
    <property type="evidence" value="ECO:0007669"/>
    <property type="project" value="TreeGrafter"/>
</dbReference>
<dbReference type="GO" id="GO:0005886">
    <property type="term" value="C:plasma membrane"/>
    <property type="evidence" value="ECO:0007669"/>
    <property type="project" value="TreeGrafter"/>
</dbReference>
<evidence type="ECO:0000256" key="9">
    <source>
        <dbReference type="ARBA" id="ARBA00032370"/>
    </source>
</evidence>
<evidence type="ECO:0000256" key="16">
    <source>
        <dbReference type="SAM" id="Phobius"/>
    </source>
</evidence>
<dbReference type="RefSeq" id="WP_184261849.1">
    <property type="nucleotide sequence ID" value="NZ_JACIIX010000002.1"/>
</dbReference>
<evidence type="ECO:0000256" key="2">
    <source>
        <dbReference type="ARBA" id="ARBA00022676"/>
    </source>
</evidence>
<dbReference type="InterPro" id="IPR001182">
    <property type="entry name" value="FtsW/RodA"/>
</dbReference>
<evidence type="ECO:0000256" key="1">
    <source>
        <dbReference type="ARBA" id="ARBA00004141"/>
    </source>
</evidence>
<feature type="transmembrane region" description="Helical" evidence="16">
    <location>
        <begin position="278"/>
        <end position="299"/>
    </location>
</feature>
<dbReference type="PANTHER" id="PTHR30474">
    <property type="entry name" value="CELL CYCLE PROTEIN"/>
    <property type="match status" value="1"/>
</dbReference>
<evidence type="ECO:0000256" key="14">
    <source>
        <dbReference type="ARBA" id="ARBA00044770"/>
    </source>
</evidence>
<reference evidence="17 18" key="1">
    <citation type="submission" date="2020-08" db="EMBL/GenBank/DDBJ databases">
        <title>Genomic Encyclopedia of Type Strains, Phase IV (KMG-IV): sequencing the most valuable type-strain genomes for metagenomic binning, comparative biology and taxonomic classification.</title>
        <authorList>
            <person name="Goeker M."/>
        </authorList>
    </citation>
    <scope>NUCLEOTIDE SEQUENCE [LARGE SCALE GENOMIC DNA]</scope>
    <source>
        <strain evidence="17 18">DSM 11590</strain>
    </source>
</reference>
<dbReference type="GO" id="GO:0009252">
    <property type="term" value="P:peptidoglycan biosynthetic process"/>
    <property type="evidence" value="ECO:0007669"/>
    <property type="project" value="UniProtKB-KW"/>
</dbReference>
<evidence type="ECO:0000256" key="12">
    <source>
        <dbReference type="ARBA" id="ARBA00041185"/>
    </source>
</evidence>
<keyword evidence="2" id="KW-0328">Glycosyltransferase</keyword>
<feature type="transmembrane region" description="Helical" evidence="16">
    <location>
        <begin position="152"/>
        <end position="169"/>
    </location>
</feature>
<sequence length="382" mass="41262">MKNITFGRTDTSIVGRWWWTVDRMLLTAILLLIVIGIILLMAAGPAAAGRINADPLHFVRRQFVFLPPALFVIFIVSLLSPQGVRRVALVAFATALLLLMIAPLTGPAIKGATRWVYIGGLSIQPSEFVKPAFAVVSAWMFSEGRMNPNFPGFRVCMVLYAMTAGLLIIQPDFGQTMVISAMWGVQFFLAGLPLILVVVLFALSLVGAVGAYMLLPHVQSRVDRFLNPESGDTYQIEKAMQAFRDGGFLGRGPGEGRVKELLPDSHTDFIFAVAGEEFGLILCLLVVGLFAFVVIRAMSRAMSRAMQENNLFVMIGVGGLTVQFGMQALVNMASSLHMMPTKGMTMPFVSYGGSSMLGLALGVGMMLALTRRHVGGVPGSPS</sequence>
<feature type="transmembrane region" description="Helical" evidence="16">
    <location>
        <begin position="24"/>
        <end position="43"/>
    </location>
</feature>
<dbReference type="Proteomes" id="UP000544872">
    <property type="component" value="Unassembled WGS sequence"/>
</dbReference>
<evidence type="ECO:0000256" key="8">
    <source>
        <dbReference type="ARBA" id="ARBA00023136"/>
    </source>
</evidence>
<organism evidence="17 18">
    <name type="scientific">Novispirillum itersonii</name>
    <name type="common">Aquaspirillum itersonii</name>
    <dbReference type="NCBI Taxonomy" id="189"/>
    <lineage>
        <taxon>Bacteria</taxon>
        <taxon>Pseudomonadati</taxon>
        <taxon>Pseudomonadota</taxon>
        <taxon>Alphaproteobacteria</taxon>
        <taxon>Rhodospirillales</taxon>
        <taxon>Novispirillaceae</taxon>
        <taxon>Novispirillum</taxon>
    </lineage>
</organism>
<comment type="caution">
    <text evidence="17">The sequence shown here is derived from an EMBL/GenBank/DDBJ whole genome shotgun (WGS) entry which is preliminary data.</text>
</comment>
<feature type="transmembrane region" description="Helical" evidence="16">
    <location>
        <begin position="63"/>
        <end position="81"/>
    </location>
</feature>
<evidence type="ECO:0000256" key="6">
    <source>
        <dbReference type="ARBA" id="ARBA00022984"/>
    </source>
</evidence>
<dbReference type="GO" id="GO:0008955">
    <property type="term" value="F:peptidoglycan glycosyltransferase activity"/>
    <property type="evidence" value="ECO:0007669"/>
    <property type="project" value="UniProtKB-EC"/>
</dbReference>
<comment type="catalytic activity">
    <reaction evidence="15">
        <text>[GlcNAc-(1-&gt;4)-Mur2Ac(oyl-L-Ala-gamma-D-Glu-L-Lys-D-Ala-D-Ala)](n)-di-trans,octa-cis-undecaprenyl diphosphate + beta-D-GlcNAc-(1-&gt;4)-Mur2Ac(oyl-L-Ala-gamma-D-Glu-L-Lys-D-Ala-D-Ala)-di-trans,octa-cis-undecaprenyl diphosphate = [GlcNAc-(1-&gt;4)-Mur2Ac(oyl-L-Ala-gamma-D-Glu-L-Lys-D-Ala-D-Ala)](n+1)-di-trans,octa-cis-undecaprenyl diphosphate + di-trans,octa-cis-undecaprenyl diphosphate + H(+)</text>
        <dbReference type="Rhea" id="RHEA:23708"/>
        <dbReference type="Rhea" id="RHEA-COMP:9602"/>
        <dbReference type="Rhea" id="RHEA-COMP:9603"/>
        <dbReference type="ChEBI" id="CHEBI:15378"/>
        <dbReference type="ChEBI" id="CHEBI:58405"/>
        <dbReference type="ChEBI" id="CHEBI:60033"/>
        <dbReference type="ChEBI" id="CHEBI:78435"/>
        <dbReference type="EC" id="2.4.99.28"/>
    </reaction>
</comment>
<evidence type="ECO:0000256" key="15">
    <source>
        <dbReference type="ARBA" id="ARBA00049902"/>
    </source>
</evidence>
<dbReference type="EC" id="2.4.99.28" evidence="14"/>
<dbReference type="GO" id="GO:0051301">
    <property type="term" value="P:cell division"/>
    <property type="evidence" value="ECO:0007669"/>
    <property type="project" value="UniProtKB-KW"/>
</dbReference>
<accession>A0A7W9ZE77</accession>
<keyword evidence="7 16" id="KW-1133">Transmembrane helix</keyword>
<evidence type="ECO:0000256" key="13">
    <source>
        <dbReference type="ARBA" id="ARBA00041418"/>
    </source>
</evidence>
<feature type="transmembrane region" description="Helical" evidence="16">
    <location>
        <begin position="181"/>
        <end position="214"/>
    </location>
</feature>
<evidence type="ECO:0000256" key="4">
    <source>
        <dbReference type="ARBA" id="ARBA00022692"/>
    </source>
</evidence>
<evidence type="ECO:0000256" key="10">
    <source>
        <dbReference type="ARBA" id="ARBA00033270"/>
    </source>
</evidence>
<dbReference type="PANTHER" id="PTHR30474:SF2">
    <property type="entry name" value="PEPTIDOGLYCAN GLYCOSYLTRANSFERASE FTSW-RELATED"/>
    <property type="match status" value="1"/>
</dbReference>
<keyword evidence="18" id="KW-1185">Reference proteome</keyword>
<keyword evidence="4 16" id="KW-0812">Transmembrane</keyword>
<evidence type="ECO:0000256" key="3">
    <source>
        <dbReference type="ARBA" id="ARBA00022679"/>
    </source>
</evidence>
<keyword evidence="3" id="KW-0808">Transferase</keyword>
<keyword evidence="8 16" id="KW-0472">Membrane</keyword>
<keyword evidence="6" id="KW-0573">Peptidoglycan synthesis</keyword>
<evidence type="ECO:0000313" key="18">
    <source>
        <dbReference type="Proteomes" id="UP000544872"/>
    </source>
</evidence>
<evidence type="ECO:0000313" key="17">
    <source>
        <dbReference type="EMBL" id="MBB6209518.1"/>
    </source>
</evidence>
<evidence type="ECO:0000256" key="5">
    <source>
        <dbReference type="ARBA" id="ARBA00022960"/>
    </source>
</evidence>
<protein>
    <recommendedName>
        <fullName evidence="12">Probable peptidoglycan glycosyltransferase FtsW</fullName>
        <ecNumber evidence="14">2.4.99.28</ecNumber>
    </recommendedName>
    <alternativeName>
        <fullName evidence="13">Cell division protein FtsW</fullName>
    </alternativeName>
    <alternativeName>
        <fullName evidence="10">Cell wall polymerase</fullName>
    </alternativeName>
    <alternativeName>
        <fullName evidence="9">Peptidoglycan polymerase</fullName>
    </alternativeName>
</protein>